<evidence type="ECO:0000256" key="3">
    <source>
        <dbReference type="ARBA" id="ARBA00023015"/>
    </source>
</evidence>
<dbReference type="EMBL" id="AM746676">
    <property type="protein sequence ID" value="CAN93832.1"/>
    <property type="molecule type" value="Genomic_DNA"/>
</dbReference>
<dbReference type="GO" id="GO:0005524">
    <property type="term" value="F:ATP binding"/>
    <property type="evidence" value="ECO:0007669"/>
    <property type="project" value="UniProtKB-KW"/>
</dbReference>
<dbReference type="GO" id="GO:0006355">
    <property type="term" value="P:regulation of DNA-templated transcription"/>
    <property type="evidence" value="ECO:0007669"/>
    <property type="project" value="InterPro"/>
</dbReference>
<reference evidence="8 9" key="1">
    <citation type="journal article" date="2007" name="Nat. Biotechnol.">
        <title>Complete genome sequence of the myxobacterium Sorangium cellulosum.</title>
        <authorList>
            <person name="Schneiker S."/>
            <person name="Perlova O."/>
            <person name="Kaiser O."/>
            <person name="Gerth K."/>
            <person name="Alici A."/>
            <person name="Altmeyer M.O."/>
            <person name="Bartels D."/>
            <person name="Bekel T."/>
            <person name="Beyer S."/>
            <person name="Bode E."/>
            <person name="Bode H.B."/>
            <person name="Bolten C.J."/>
            <person name="Choudhuri J.V."/>
            <person name="Doss S."/>
            <person name="Elnakady Y.A."/>
            <person name="Frank B."/>
            <person name="Gaigalat L."/>
            <person name="Goesmann A."/>
            <person name="Groeger C."/>
            <person name="Gross F."/>
            <person name="Jelsbak L."/>
            <person name="Jelsbak L."/>
            <person name="Kalinowski J."/>
            <person name="Kegler C."/>
            <person name="Knauber T."/>
            <person name="Konietzny S."/>
            <person name="Kopp M."/>
            <person name="Krause L."/>
            <person name="Krug D."/>
            <person name="Linke B."/>
            <person name="Mahmud T."/>
            <person name="Martinez-Arias R."/>
            <person name="McHardy A.C."/>
            <person name="Merai M."/>
            <person name="Meyer F."/>
            <person name="Mormann S."/>
            <person name="Munoz-Dorado J."/>
            <person name="Perez J."/>
            <person name="Pradella S."/>
            <person name="Rachid S."/>
            <person name="Raddatz G."/>
            <person name="Rosenau F."/>
            <person name="Rueckert C."/>
            <person name="Sasse F."/>
            <person name="Scharfe M."/>
            <person name="Schuster S.C."/>
            <person name="Suen G."/>
            <person name="Treuner-Lange A."/>
            <person name="Velicer G.J."/>
            <person name="Vorholter F.-J."/>
            <person name="Weissman K.J."/>
            <person name="Welch R.D."/>
            <person name="Wenzel S.C."/>
            <person name="Whitworth D.E."/>
            <person name="Wilhelm S."/>
            <person name="Wittmann C."/>
            <person name="Bloecker H."/>
            <person name="Puehler A."/>
            <person name="Mueller R."/>
        </authorList>
    </citation>
    <scope>NUCLEOTIDE SEQUENCE [LARGE SCALE GENOMIC DNA]</scope>
    <source>
        <strain evidence="9">So ce56</strain>
    </source>
</reference>
<dbReference type="InterPro" id="IPR025944">
    <property type="entry name" value="Sigma_54_int_dom_CS"/>
</dbReference>
<dbReference type="Pfam" id="PF00498">
    <property type="entry name" value="FHA"/>
    <property type="match status" value="1"/>
</dbReference>
<dbReference type="InterPro" id="IPR008984">
    <property type="entry name" value="SMAD_FHA_dom_sf"/>
</dbReference>
<sequence>MSSMHLVLRRHTERSAADGSTRFVDLIEDPLPGSKNGTYLNGHAIVPGTPIALKNGDLIEVGHTLLCYRQATDDLAVRLTESELDGVEFGPTRTRCPAVVRCVDTLASLAPTELRVLFTGETGVGKESAAVFVHQKSHRAKGRWLAVNCAAISSGLFESAFFGHVRGAFTSAVGQAAGFLTQAHGGTLFLDELGSLAPDHQAKLLRVIETGLFRRVGSDKDEKIDVRWVAATNEDLSTRVRGDLLFRVRQHEICLPPLGQRREDMGALIASFLADLRRTNVRVSITPLAARRLCCAPYPGNIRQLGAVVRAATATAGVRDGAVTITGSSLPSDLTIPAPAANDLGPPRPPITEAPPAVDPHEQRFSEAVLRRALEGRTKAAAAVALRISVRHLDRLLLRFGLAERYRRR</sequence>
<dbReference type="Pfam" id="PF00158">
    <property type="entry name" value="Sigma54_activat"/>
    <property type="match status" value="1"/>
</dbReference>
<evidence type="ECO:0000259" key="6">
    <source>
        <dbReference type="PROSITE" id="PS50006"/>
    </source>
</evidence>
<dbReference type="STRING" id="448385.sce3672"/>
<accession>A9GVR9</accession>
<dbReference type="InterPro" id="IPR000253">
    <property type="entry name" value="FHA_dom"/>
</dbReference>
<keyword evidence="5" id="KW-0804">Transcription</keyword>
<dbReference type="CDD" id="cd00009">
    <property type="entry name" value="AAA"/>
    <property type="match status" value="1"/>
</dbReference>
<keyword evidence="9" id="KW-1185">Reference proteome</keyword>
<keyword evidence="1" id="KW-0547">Nucleotide-binding</keyword>
<dbReference type="KEGG" id="scl:sce3672"/>
<keyword evidence="3" id="KW-0805">Transcription regulation</keyword>
<dbReference type="InterPro" id="IPR058031">
    <property type="entry name" value="AAA_lid_NorR"/>
</dbReference>
<dbReference type="PROSITE" id="PS50045">
    <property type="entry name" value="SIGMA54_INTERACT_4"/>
    <property type="match status" value="1"/>
</dbReference>
<feature type="domain" description="Sigma-54 factor interaction" evidence="7">
    <location>
        <begin position="92"/>
        <end position="314"/>
    </location>
</feature>
<evidence type="ECO:0000256" key="4">
    <source>
        <dbReference type="ARBA" id="ARBA00023125"/>
    </source>
</evidence>
<dbReference type="PROSITE" id="PS00676">
    <property type="entry name" value="SIGMA54_INTERACT_2"/>
    <property type="match status" value="1"/>
</dbReference>
<dbReference type="InterPro" id="IPR027417">
    <property type="entry name" value="P-loop_NTPase"/>
</dbReference>
<dbReference type="eggNOG" id="COG2204">
    <property type="taxonomic scope" value="Bacteria"/>
</dbReference>
<evidence type="ECO:0000313" key="9">
    <source>
        <dbReference type="Proteomes" id="UP000002139"/>
    </source>
</evidence>
<evidence type="ECO:0000259" key="7">
    <source>
        <dbReference type="PROSITE" id="PS50045"/>
    </source>
</evidence>
<dbReference type="PROSITE" id="PS50006">
    <property type="entry name" value="FHA_DOMAIN"/>
    <property type="match status" value="1"/>
</dbReference>
<dbReference type="InterPro" id="IPR003593">
    <property type="entry name" value="AAA+_ATPase"/>
</dbReference>
<organism evidence="8 9">
    <name type="scientific">Sorangium cellulosum (strain So ce56)</name>
    <name type="common">Polyangium cellulosum (strain So ce56)</name>
    <dbReference type="NCBI Taxonomy" id="448385"/>
    <lineage>
        <taxon>Bacteria</taxon>
        <taxon>Pseudomonadati</taxon>
        <taxon>Myxococcota</taxon>
        <taxon>Polyangia</taxon>
        <taxon>Polyangiales</taxon>
        <taxon>Polyangiaceae</taxon>
        <taxon>Sorangium</taxon>
    </lineage>
</organism>
<protein>
    <submittedName>
        <fullName evidence="8">Sigma-54 dependent transcriptional regulator</fullName>
    </submittedName>
</protein>
<dbReference type="PROSITE" id="PS00688">
    <property type="entry name" value="SIGMA54_INTERACT_3"/>
    <property type="match status" value="1"/>
</dbReference>
<evidence type="ECO:0000256" key="1">
    <source>
        <dbReference type="ARBA" id="ARBA00022741"/>
    </source>
</evidence>
<evidence type="ECO:0000256" key="2">
    <source>
        <dbReference type="ARBA" id="ARBA00022840"/>
    </source>
</evidence>
<proteinExistence type="predicted"/>
<dbReference type="PANTHER" id="PTHR32071">
    <property type="entry name" value="TRANSCRIPTIONAL REGULATORY PROTEIN"/>
    <property type="match status" value="1"/>
</dbReference>
<evidence type="ECO:0000256" key="5">
    <source>
        <dbReference type="ARBA" id="ARBA00023163"/>
    </source>
</evidence>
<dbReference type="Gene3D" id="1.10.8.60">
    <property type="match status" value="1"/>
</dbReference>
<dbReference type="Pfam" id="PF25601">
    <property type="entry name" value="AAA_lid_14"/>
    <property type="match status" value="1"/>
</dbReference>
<keyword evidence="2" id="KW-0067">ATP-binding</keyword>
<dbReference type="InterPro" id="IPR025943">
    <property type="entry name" value="Sigma_54_int_dom_ATP-bd_2"/>
</dbReference>
<dbReference type="InterPro" id="IPR002078">
    <property type="entry name" value="Sigma_54_int"/>
</dbReference>
<dbReference type="AlphaFoldDB" id="A9GVR9"/>
<dbReference type="Proteomes" id="UP000002139">
    <property type="component" value="Chromosome"/>
</dbReference>
<feature type="domain" description="FHA" evidence="6">
    <location>
        <begin position="1"/>
        <end position="45"/>
    </location>
</feature>
<dbReference type="SUPFAM" id="SSF49879">
    <property type="entry name" value="SMAD/FHA domain"/>
    <property type="match status" value="1"/>
</dbReference>
<dbReference type="Gene3D" id="2.60.200.20">
    <property type="match status" value="1"/>
</dbReference>
<dbReference type="Gene3D" id="3.40.50.300">
    <property type="entry name" value="P-loop containing nucleotide triphosphate hydrolases"/>
    <property type="match status" value="1"/>
</dbReference>
<dbReference type="SMART" id="SM00382">
    <property type="entry name" value="AAA"/>
    <property type="match status" value="1"/>
</dbReference>
<dbReference type="GO" id="GO:0003677">
    <property type="term" value="F:DNA binding"/>
    <property type="evidence" value="ECO:0007669"/>
    <property type="project" value="UniProtKB-KW"/>
</dbReference>
<keyword evidence="4" id="KW-0238">DNA-binding</keyword>
<dbReference type="CDD" id="cd00060">
    <property type="entry name" value="FHA"/>
    <property type="match status" value="1"/>
</dbReference>
<gene>
    <name evidence="8" type="ordered locus">sce3672</name>
</gene>
<dbReference type="PANTHER" id="PTHR32071:SF121">
    <property type="entry name" value="SIGMA L-DEPENDENT TRANSCRIPTIONAL REGULATOR YQIR-RELATED"/>
    <property type="match status" value="1"/>
</dbReference>
<evidence type="ECO:0000313" key="8">
    <source>
        <dbReference type="EMBL" id="CAN93832.1"/>
    </source>
</evidence>
<dbReference type="HOGENOM" id="CLU_000445_0_7_7"/>
<name>A9GVR9_SORC5</name>
<dbReference type="SUPFAM" id="SSF52540">
    <property type="entry name" value="P-loop containing nucleoside triphosphate hydrolases"/>
    <property type="match status" value="1"/>
</dbReference>